<dbReference type="EMBL" id="SEKV01000519">
    <property type="protein sequence ID" value="TFY56261.1"/>
    <property type="molecule type" value="Genomic_DNA"/>
</dbReference>
<reference evidence="3 4" key="1">
    <citation type="submission" date="2019-01" db="EMBL/GenBank/DDBJ databases">
        <title>Genome sequencing of the rare red list fungi Fomitopsis rosea.</title>
        <authorList>
            <person name="Buettner E."/>
            <person name="Kellner H."/>
        </authorList>
    </citation>
    <scope>NUCLEOTIDE SEQUENCE [LARGE SCALE GENOMIC DNA]</scope>
    <source>
        <strain evidence="3 4">DSM 105464</strain>
    </source>
</reference>
<evidence type="ECO:0000259" key="2">
    <source>
        <dbReference type="SMART" id="SM00382"/>
    </source>
</evidence>
<proteinExistence type="predicted"/>
<evidence type="ECO:0000256" key="1">
    <source>
        <dbReference type="SAM" id="MobiDB-lite"/>
    </source>
</evidence>
<comment type="caution">
    <text evidence="3">The sequence shown here is derived from an EMBL/GenBank/DDBJ whole genome shotgun (WGS) entry which is preliminary data.</text>
</comment>
<gene>
    <name evidence="3" type="ORF">EVJ58_g7746</name>
</gene>
<accession>A0A4Y9Y4A6</accession>
<feature type="region of interest" description="Disordered" evidence="1">
    <location>
        <begin position="535"/>
        <end position="591"/>
    </location>
</feature>
<evidence type="ECO:0000313" key="3">
    <source>
        <dbReference type="EMBL" id="TFY56261.1"/>
    </source>
</evidence>
<feature type="region of interest" description="Disordered" evidence="1">
    <location>
        <begin position="72"/>
        <end position="141"/>
    </location>
</feature>
<feature type="compositionally biased region" description="Polar residues" evidence="1">
    <location>
        <begin position="35"/>
        <end position="54"/>
    </location>
</feature>
<dbReference type="SUPFAM" id="SSF52540">
    <property type="entry name" value="P-loop containing nucleoside triphosphate hydrolases"/>
    <property type="match status" value="1"/>
</dbReference>
<feature type="region of interest" description="Disordered" evidence="1">
    <location>
        <begin position="333"/>
        <end position="405"/>
    </location>
</feature>
<dbReference type="InterPro" id="IPR003959">
    <property type="entry name" value="ATPase_AAA_core"/>
</dbReference>
<dbReference type="AlphaFoldDB" id="A0A4Y9Y4A6"/>
<feature type="region of interest" description="Disordered" evidence="1">
    <location>
        <begin position="167"/>
        <end position="190"/>
    </location>
</feature>
<feature type="region of interest" description="Disordered" evidence="1">
    <location>
        <begin position="28"/>
        <end position="55"/>
    </location>
</feature>
<dbReference type="SMART" id="SM00382">
    <property type="entry name" value="AAA"/>
    <property type="match status" value="1"/>
</dbReference>
<dbReference type="Pfam" id="PF00004">
    <property type="entry name" value="AAA"/>
    <property type="match status" value="1"/>
</dbReference>
<dbReference type="Gene3D" id="3.40.50.300">
    <property type="entry name" value="P-loop containing nucleotide triphosphate hydrolases"/>
    <property type="match status" value="1"/>
</dbReference>
<dbReference type="GO" id="GO:0016887">
    <property type="term" value="F:ATP hydrolysis activity"/>
    <property type="evidence" value="ECO:0007669"/>
    <property type="project" value="InterPro"/>
</dbReference>
<dbReference type="PANTHER" id="PTHR23389">
    <property type="entry name" value="CHROMOSOME TRANSMISSION FIDELITY FACTOR 18"/>
    <property type="match status" value="1"/>
</dbReference>
<feature type="domain" description="AAA+ ATPase" evidence="2">
    <location>
        <begin position="462"/>
        <end position="655"/>
    </location>
</feature>
<feature type="compositionally biased region" description="Polar residues" evidence="1">
    <location>
        <begin position="333"/>
        <end position="343"/>
    </location>
</feature>
<organism evidence="3 4">
    <name type="scientific">Rhodofomes roseus</name>
    <dbReference type="NCBI Taxonomy" id="34475"/>
    <lineage>
        <taxon>Eukaryota</taxon>
        <taxon>Fungi</taxon>
        <taxon>Dikarya</taxon>
        <taxon>Basidiomycota</taxon>
        <taxon>Agaricomycotina</taxon>
        <taxon>Agaricomycetes</taxon>
        <taxon>Polyporales</taxon>
        <taxon>Rhodofomes</taxon>
    </lineage>
</organism>
<dbReference type="PANTHER" id="PTHR23389:SF21">
    <property type="entry name" value="ATPASE FAMILY AAA DOMAIN-CONTAINING PROTEIN 5"/>
    <property type="match status" value="1"/>
</dbReference>
<name>A0A4Y9Y4A6_9APHY</name>
<feature type="compositionally biased region" description="Polar residues" evidence="1">
    <location>
        <begin position="113"/>
        <end position="129"/>
    </location>
</feature>
<dbReference type="GO" id="GO:0003677">
    <property type="term" value="F:DNA binding"/>
    <property type="evidence" value="ECO:0007669"/>
    <property type="project" value="TreeGrafter"/>
</dbReference>
<feature type="compositionally biased region" description="Polar residues" evidence="1">
    <location>
        <begin position="571"/>
        <end position="591"/>
    </location>
</feature>
<feature type="compositionally biased region" description="Polar residues" evidence="1">
    <location>
        <begin position="223"/>
        <end position="234"/>
    </location>
</feature>
<feature type="compositionally biased region" description="Acidic residues" evidence="1">
    <location>
        <begin position="380"/>
        <end position="398"/>
    </location>
</feature>
<dbReference type="GO" id="GO:0005634">
    <property type="term" value="C:nucleus"/>
    <property type="evidence" value="ECO:0007669"/>
    <property type="project" value="TreeGrafter"/>
</dbReference>
<feature type="region of interest" description="Disordered" evidence="1">
    <location>
        <begin position="719"/>
        <end position="746"/>
    </location>
</feature>
<protein>
    <recommendedName>
        <fullName evidence="2">AAA+ ATPase domain-containing protein</fullName>
    </recommendedName>
</protein>
<dbReference type="STRING" id="34475.A0A4Y9Y4A6"/>
<evidence type="ECO:0000313" key="4">
    <source>
        <dbReference type="Proteomes" id="UP000298390"/>
    </source>
</evidence>
<sequence length="952" mass="104049">MSQPRKTATRKNAKTKTAGQRTLFDLFPAKASATRPASPTLENASLTGGTADTLSSDVEIVDSVSSPLLTDADALTDTKNEGSEIGVDNTTMTSGERKHAALRAKLRLRPALSQGSEATPSSSQATTEGQSRDDPIIVDCSPIRPMNVNRVSDKPFYSIFAPKKASPVISAPSDLSTRASSPPKRLNKHGMIVPYPPRDSQHIRANQTNFSTSPCPFERRLQNSRSSSQAQLPSQDEHTTAYCQAQGSEPLRNGVRSAVNDIPATHKSYPAIERLVDRIQSDHHDEADSSPPSQELWIDKWRPRRADEVLGNEDRALYLRAWLLALKLHIESTPASSQASRGSEGSGKRRQPAAKPRGTKRPQVVRQVDRRRKRRRLDSEEPDDSWIVDDEWDDDPEVDNAHYGAGGGDELAFCQQPYSRLRRVAEEVEAPPCLDPPATTADTEKDKVAEFSPRSPQFGNQIHNTILLSGPSGCGKTSAVYACAEELGWDVFEVYPGIGERSGAALNKLVGDVGKNHIVKQTQRQQKSIFGGTIAVQDPHAPRNGGATQKAGGRKRVLKRVDSENDLDGEGQSQTEPTASAAPSTLPSEHPPVSQSIVLIEEVDVLYDSDANFWPSLINIIKECRRPVVMTCNDPSLVPIADLPLQDILFFSPAVPALATSYLQCVALLAQRPLERSTISRLYERGADAPCGYTGGSSTDPPARYPDLRQSLLQLQFGDPDIPTDSPAESASAEERVPHSHVPSSLDVPLEAAQEDLRIVHGLDKLDKLYNNLSFADCHLHRKQLDDLVDTMTADSGAANDELGYRVLHNDASTASLAPINTSFYHQDEAVMEFLLSSWQNLCAPVCSIPTELHGGGIPSGELATQMVSVLQETEVPSDTLANSSAVYLDYGPWLRHMVNLDDAVEANYLESQAGKDEVRKTRNSLKSVRPVRYVLISESNRRTLTHTALRN</sequence>
<dbReference type="InterPro" id="IPR027417">
    <property type="entry name" value="P-loop_NTPase"/>
</dbReference>
<dbReference type="InterPro" id="IPR003593">
    <property type="entry name" value="AAA+_ATPase"/>
</dbReference>
<feature type="region of interest" description="Disordered" evidence="1">
    <location>
        <begin position="1"/>
        <end position="20"/>
    </location>
</feature>
<feature type="compositionally biased region" description="Basic residues" evidence="1">
    <location>
        <begin position="348"/>
        <end position="360"/>
    </location>
</feature>
<feature type="region of interest" description="Disordered" evidence="1">
    <location>
        <begin position="207"/>
        <end position="239"/>
    </location>
</feature>
<dbReference type="Proteomes" id="UP000298390">
    <property type="component" value="Unassembled WGS sequence"/>
</dbReference>
<dbReference type="GO" id="GO:0005524">
    <property type="term" value="F:ATP binding"/>
    <property type="evidence" value="ECO:0007669"/>
    <property type="project" value="InterPro"/>
</dbReference>